<evidence type="ECO:0000256" key="3">
    <source>
        <dbReference type="ARBA" id="ARBA00023098"/>
    </source>
</evidence>
<dbReference type="Proteomes" id="UP000018936">
    <property type="component" value="Unassembled WGS sequence"/>
</dbReference>
<evidence type="ECO:0000256" key="2">
    <source>
        <dbReference type="ARBA" id="ARBA00022832"/>
    </source>
</evidence>
<dbReference type="PANTHER" id="PTHR19353:SF86">
    <property type="entry name" value="CYTOCHROME B5 HEME-BINDING DOMAIN-CONTAINING PROTEIN"/>
    <property type="match status" value="1"/>
</dbReference>
<evidence type="ECO:0000256" key="1">
    <source>
        <dbReference type="ARBA" id="ARBA00022516"/>
    </source>
</evidence>
<keyword evidence="3" id="KW-0443">Lipid metabolism</keyword>
<sequence length="126" mass="14646">MGRESAVPGFLYYWRTDWATCNVDHSWFNGWFTGHLNFQNEHHLFPIMPRHNYYQVALLIKYQCAKLNVQHECKSFLTAFANAVKSPCETSEDKYGENNNELPSALLHLVARAEAYRGPFSNFDPN</sequence>
<dbReference type="OrthoDB" id="260091at2759"/>
<evidence type="ECO:0000259" key="5">
    <source>
        <dbReference type="Pfam" id="PF00487"/>
    </source>
</evidence>
<dbReference type="InterPro" id="IPR005804">
    <property type="entry name" value="FA_desaturase_dom"/>
</dbReference>
<dbReference type="EMBL" id="AZIM01001086">
    <property type="protein sequence ID" value="ETE68146.1"/>
    <property type="molecule type" value="Genomic_DNA"/>
</dbReference>
<comment type="caution">
    <text evidence="6">The sequence shown here is derived from an EMBL/GenBank/DDBJ whole genome shotgun (WGS) entry which is preliminary data.</text>
</comment>
<keyword evidence="1" id="KW-0444">Lipid biosynthesis</keyword>
<keyword evidence="2" id="KW-0276">Fatty acid metabolism</keyword>
<keyword evidence="4" id="KW-0275">Fatty acid biosynthesis</keyword>
<feature type="domain" description="Fatty acid desaturase" evidence="5">
    <location>
        <begin position="19"/>
        <end position="69"/>
    </location>
</feature>
<dbReference type="GO" id="GO:0006633">
    <property type="term" value="P:fatty acid biosynthetic process"/>
    <property type="evidence" value="ECO:0007669"/>
    <property type="project" value="UniProtKB-KW"/>
</dbReference>
<feature type="non-terminal residue" evidence="6">
    <location>
        <position position="1"/>
    </location>
</feature>
<keyword evidence="7" id="KW-1185">Reference proteome</keyword>
<evidence type="ECO:0000256" key="4">
    <source>
        <dbReference type="ARBA" id="ARBA00023160"/>
    </source>
</evidence>
<dbReference type="GO" id="GO:0016020">
    <property type="term" value="C:membrane"/>
    <property type="evidence" value="ECO:0007669"/>
    <property type="project" value="TreeGrafter"/>
</dbReference>
<evidence type="ECO:0000313" key="7">
    <source>
        <dbReference type="Proteomes" id="UP000018936"/>
    </source>
</evidence>
<reference evidence="6 7" key="1">
    <citation type="journal article" date="2013" name="Proc. Natl. Acad. Sci. U.S.A.">
        <title>The king cobra genome reveals dynamic gene evolution and adaptation in the snake venom system.</title>
        <authorList>
            <person name="Vonk F.J."/>
            <person name="Casewell N.R."/>
            <person name="Henkel C.V."/>
            <person name="Heimberg A.M."/>
            <person name="Jansen H.J."/>
            <person name="McCleary R.J."/>
            <person name="Kerkkamp H.M."/>
            <person name="Vos R.A."/>
            <person name="Guerreiro I."/>
            <person name="Calvete J.J."/>
            <person name="Wuster W."/>
            <person name="Woods A.E."/>
            <person name="Logan J.M."/>
            <person name="Harrison R.A."/>
            <person name="Castoe T.A."/>
            <person name="de Koning A.P."/>
            <person name="Pollock D.D."/>
            <person name="Yandell M."/>
            <person name="Calderon D."/>
            <person name="Renjifo C."/>
            <person name="Currier R.B."/>
            <person name="Salgado D."/>
            <person name="Pla D."/>
            <person name="Sanz L."/>
            <person name="Hyder A.S."/>
            <person name="Ribeiro J.M."/>
            <person name="Arntzen J.W."/>
            <person name="van den Thillart G.E."/>
            <person name="Boetzer M."/>
            <person name="Pirovano W."/>
            <person name="Dirks R.P."/>
            <person name="Spaink H.P."/>
            <person name="Duboule D."/>
            <person name="McGlinn E."/>
            <person name="Kini R.M."/>
            <person name="Richardson M.K."/>
        </authorList>
    </citation>
    <scope>NUCLEOTIDE SEQUENCE</scope>
    <source>
        <tissue evidence="6">Blood</tissue>
    </source>
</reference>
<dbReference type="GO" id="GO:0016717">
    <property type="term" value="F:oxidoreductase activity, acting on paired donors, with oxidation of a pair of donors resulting in the reduction of molecular oxygen to two molecules of water"/>
    <property type="evidence" value="ECO:0007669"/>
    <property type="project" value="TreeGrafter"/>
</dbReference>
<organism evidence="6 7">
    <name type="scientific">Ophiophagus hannah</name>
    <name type="common">King cobra</name>
    <name type="synonym">Naja hannah</name>
    <dbReference type="NCBI Taxonomy" id="8665"/>
    <lineage>
        <taxon>Eukaryota</taxon>
        <taxon>Metazoa</taxon>
        <taxon>Chordata</taxon>
        <taxon>Craniata</taxon>
        <taxon>Vertebrata</taxon>
        <taxon>Euteleostomi</taxon>
        <taxon>Lepidosauria</taxon>
        <taxon>Squamata</taxon>
        <taxon>Bifurcata</taxon>
        <taxon>Unidentata</taxon>
        <taxon>Episquamata</taxon>
        <taxon>Toxicofera</taxon>
        <taxon>Serpentes</taxon>
        <taxon>Colubroidea</taxon>
        <taxon>Elapidae</taxon>
        <taxon>Elapinae</taxon>
        <taxon>Ophiophagus</taxon>
    </lineage>
</organism>
<proteinExistence type="predicted"/>
<dbReference type="AlphaFoldDB" id="V8P1T0"/>
<protein>
    <submittedName>
        <fullName evidence="6">Fatty acid desaturase 1</fullName>
    </submittedName>
</protein>
<accession>V8P1T0</accession>
<dbReference type="Pfam" id="PF00487">
    <property type="entry name" value="FA_desaturase"/>
    <property type="match status" value="1"/>
</dbReference>
<dbReference type="PANTHER" id="PTHR19353">
    <property type="entry name" value="FATTY ACID DESATURASE 2"/>
    <property type="match status" value="1"/>
</dbReference>
<gene>
    <name evidence="6" type="primary">Fads1</name>
    <name evidence="6" type="ORF">L345_06068</name>
</gene>
<dbReference type="InterPro" id="IPR012171">
    <property type="entry name" value="Fatty_acid_desaturase"/>
</dbReference>
<name>V8P1T0_OPHHA</name>
<evidence type="ECO:0000313" key="6">
    <source>
        <dbReference type="EMBL" id="ETE68146.1"/>
    </source>
</evidence>